<evidence type="ECO:0000313" key="3">
    <source>
        <dbReference type="Proteomes" id="UP000018936"/>
    </source>
</evidence>
<feature type="compositionally biased region" description="Basic residues" evidence="1">
    <location>
        <begin position="1"/>
        <end position="11"/>
    </location>
</feature>
<accession>V8NWC8</accession>
<evidence type="ECO:0000313" key="2">
    <source>
        <dbReference type="EMBL" id="ETE66271.1"/>
    </source>
</evidence>
<dbReference type="Proteomes" id="UP000018936">
    <property type="component" value="Unassembled WGS sequence"/>
</dbReference>
<evidence type="ECO:0000256" key="1">
    <source>
        <dbReference type="SAM" id="MobiDB-lite"/>
    </source>
</evidence>
<feature type="non-terminal residue" evidence="2">
    <location>
        <position position="1"/>
    </location>
</feature>
<reference evidence="2 3" key="1">
    <citation type="journal article" date="2013" name="Proc. Natl. Acad. Sci. U.S.A.">
        <title>The king cobra genome reveals dynamic gene evolution and adaptation in the snake venom system.</title>
        <authorList>
            <person name="Vonk F.J."/>
            <person name="Casewell N.R."/>
            <person name="Henkel C.V."/>
            <person name="Heimberg A.M."/>
            <person name="Jansen H.J."/>
            <person name="McCleary R.J."/>
            <person name="Kerkkamp H.M."/>
            <person name="Vos R.A."/>
            <person name="Guerreiro I."/>
            <person name="Calvete J.J."/>
            <person name="Wuster W."/>
            <person name="Woods A.E."/>
            <person name="Logan J.M."/>
            <person name="Harrison R.A."/>
            <person name="Castoe T.A."/>
            <person name="de Koning A.P."/>
            <person name="Pollock D.D."/>
            <person name="Yandell M."/>
            <person name="Calderon D."/>
            <person name="Renjifo C."/>
            <person name="Currier R.B."/>
            <person name="Salgado D."/>
            <person name="Pla D."/>
            <person name="Sanz L."/>
            <person name="Hyder A.S."/>
            <person name="Ribeiro J.M."/>
            <person name="Arntzen J.W."/>
            <person name="van den Thillart G.E."/>
            <person name="Boetzer M."/>
            <person name="Pirovano W."/>
            <person name="Dirks R.P."/>
            <person name="Spaink H.P."/>
            <person name="Duboule D."/>
            <person name="McGlinn E."/>
            <person name="Kini R.M."/>
            <person name="Richardson M.K."/>
        </authorList>
    </citation>
    <scope>NUCLEOTIDE SEQUENCE</scope>
    <source>
        <tissue evidence="2">Blood</tissue>
    </source>
</reference>
<protein>
    <submittedName>
        <fullName evidence="2">Octapeptide-repeat protein T2</fullName>
    </submittedName>
</protein>
<dbReference type="EMBL" id="AZIM01001609">
    <property type="protein sequence ID" value="ETE66271.1"/>
    <property type="molecule type" value="Genomic_DNA"/>
</dbReference>
<organism evidence="2 3">
    <name type="scientific">Ophiophagus hannah</name>
    <name type="common">King cobra</name>
    <name type="synonym">Naja hannah</name>
    <dbReference type="NCBI Taxonomy" id="8665"/>
    <lineage>
        <taxon>Eukaryota</taxon>
        <taxon>Metazoa</taxon>
        <taxon>Chordata</taxon>
        <taxon>Craniata</taxon>
        <taxon>Vertebrata</taxon>
        <taxon>Euteleostomi</taxon>
        <taxon>Lepidosauria</taxon>
        <taxon>Squamata</taxon>
        <taxon>Bifurcata</taxon>
        <taxon>Unidentata</taxon>
        <taxon>Episquamata</taxon>
        <taxon>Toxicofera</taxon>
        <taxon>Serpentes</taxon>
        <taxon>Colubroidea</taxon>
        <taxon>Elapidae</taxon>
        <taxon>Elapinae</taxon>
        <taxon>Ophiophagus</taxon>
    </lineage>
</organism>
<feature type="compositionally biased region" description="Basic and acidic residues" evidence="1">
    <location>
        <begin position="12"/>
        <end position="63"/>
    </location>
</feature>
<sequence>KKEGRKGKRRKEREGKEGGEKREGGRKEGRKEWREGGRRGERRKEGRDRGREGGREEGREGILRVETPGLDQRRTKGDLRAVFQYLRGCHKGEGGPGLEDLQGPFYLCSITTKAEFAQNLVSLDGVESPLLSSLRAI</sequence>
<feature type="non-terminal residue" evidence="2">
    <location>
        <position position="137"/>
    </location>
</feature>
<name>V8NWC8_OPHHA</name>
<feature type="region of interest" description="Disordered" evidence="1">
    <location>
        <begin position="1"/>
        <end position="77"/>
    </location>
</feature>
<proteinExistence type="predicted"/>
<gene>
    <name evidence="2" type="primary">Srst</name>
    <name evidence="2" type="ORF">L345_07955</name>
</gene>
<dbReference type="AlphaFoldDB" id="V8NWC8"/>
<comment type="caution">
    <text evidence="2">The sequence shown here is derived from an EMBL/GenBank/DDBJ whole genome shotgun (WGS) entry which is preliminary data.</text>
</comment>
<keyword evidence="3" id="KW-1185">Reference proteome</keyword>